<evidence type="ECO:0000313" key="2">
    <source>
        <dbReference type="EMBL" id="MBF1656805.1"/>
    </source>
</evidence>
<dbReference type="EMBL" id="JABZXO010000004">
    <property type="protein sequence ID" value="MBF1656805.1"/>
    <property type="molecule type" value="Genomic_DNA"/>
</dbReference>
<name>A0A930PLS9_9MICC</name>
<proteinExistence type="predicted"/>
<accession>A0A930PLS9</accession>
<sequence length="386" mass="41185">MTESCTPATPEPRATNPTELNNLRAAHADELSSRTRATSIPADSCSLYDDEALGGTAGRATAWLALEHVGQWGRDVLDGSALGEELSEALGEAVSQAGLKFLLIRQTGRAGRVLHGAPDASGNPTHRVLYALCTPGEEKLYSFSVSTPEQLLDLPLSNPQELIQATGAELMDSPAILVCTHSKRDRCCALRGRPIAAHLADILPGNAVWECSHTGGHRFAPVGIMLPTGYTYGRLSEPSALAAYLSLAGRSIPSLHGLRGRSTDTPVEQAAEVAVRLELEKKGEEVTSGGLVSRETSVAEALSTLLEAGIDVNVETSTEFSPEFFAAFSPKDFSEHPTMEAALTSHTDGRTWVTFFERVTLEPRPNSCGKGPADAFSRELIALRQL</sequence>
<dbReference type="Pfam" id="PF06999">
    <property type="entry name" value="Suc_Fer-like"/>
    <property type="match status" value="1"/>
</dbReference>
<comment type="caution">
    <text evidence="2">The sequence shown here is derived from an EMBL/GenBank/DDBJ whole genome shotgun (WGS) entry which is preliminary data.</text>
</comment>
<reference evidence="2" key="1">
    <citation type="submission" date="2020-04" db="EMBL/GenBank/DDBJ databases">
        <title>Deep metagenomics examines the oral microbiome during advanced dental caries in children, revealing novel taxa and co-occurrences with host molecules.</title>
        <authorList>
            <person name="Baker J.L."/>
            <person name="Morton J.T."/>
            <person name="Dinis M."/>
            <person name="Alvarez R."/>
            <person name="Tran N.C."/>
            <person name="Knight R."/>
            <person name="Edlund A."/>
        </authorList>
    </citation>
    <scope>NUCLEOTIDE SEQUENCE</scope>
    <source>
        <strain evidence="2">JCVI_39_bin.18</strain>
    </source>
</reference>
<gene>
    <name evidence="2" type="ORF">HXO61_02575</name>
</gene>
<dbReference type="AlphaFoldDB" id="A0A930PLS9"/>
<dbReference type="CDD" id="cd03062">
    <property type="entry name" value="TRX_Fd_Sucrase"/>
    <property type="match status" value="1"/>
</dbReference>
<evidence type="ECO:0000313" key="3">
    <source>
        <dbReference type="Proteomes" id="UP000770330"/>
    </source>
</evidence>
<dbReference type="Proteomes" id="UP000770330">
    <property type="component" value="Unassembled WGS sequence"/>
</dbReference>
<evidence type="ECO:0000256" key="1">
    <source>
        <dbReference type="SAM" id="MobiDB-lite"/>
    </source>
</evidence>
<protein>
    <submittedName>
        <fullName evidence="2">Sucrase ferredoxin</fullName>
    </submittedName>
</protein>
<organism evidence="2 3">
    <name type="scientific">Rothia mucilaginosa</name>
    <dbReference type="NCBI Taxonomy" id="43675"/>
    <lineage>
        <taxon>Bacteria</taxon>
        <taxon>Bacillati</taxon>
        <taxon>Actinomycetota</taxon>
        <taxon>Actinomycetes</taxon>
        <taxon>Micrococcales</taxon>
        <taxon>Micrococcaceae</taxon>
        <taxon>Rothia</taxon>
    </lineage>
</organism>
<dbReference type="RefSeq" id="WP_303944010.1">
    <property type="nucleotide sequence ID" value="NZ_JABZXO010000004.1"/>
</dbReference>
<dbReference type="SUPFAM" id="SSF52833">
    <property type="entry name" value="Thioredoxin-like"/>
    <property type="match status" value="1"/>
</dbReference>
<dbReference type="InterPro" id="IPR009737">
    <property type="entry name" value="Aim32/Apd1-like"/>
</dbReference>
<dbReference type="InterPro" id="IPR036249">
    <property type="entry name" value="Thioredoxin-like_sf"/>
</dbReference>
<feature type="region of interest" description="Disordered" evidence="1">
    <location>
        <begin position="1"/>
        <end position="21"/>
    </location>
</feature>